<gene>
    <name evidence="1" type="ORF">WA026_013772</name>
</gene>
<evidence type="ECO:0000313" key="1">
    <source>
        <dbReference type="EMBL" id="KAK9885898.1"/>
    </source>
</evidence>
<comment type="caution">
    <text evidence="1">The sequence shown here is derived from an EMBL/GenBank/DDBJ whole genome shotgun (WGS) entry which is preliminary data.</text>
</comment>
<evidence type="ECO:0000313" key="2">
    <source>
        <dbReference type="Proteomes" id="UP001431783"/>
    </source>
</evidence>
<keyword evidence="2" id="KW-1185">Reference proteome</keyword>
<dbReference type="AlphaFoldDB" id="A0AAW1UXT9"/>
<reference evidence="1 2" key="1">
    <citation type="submission" date="2023-03" db="EMBL/GenBank/DDBJ databases">
        <title>Genome insight into feeding habits of ladybird beetles.</title>
        <authorList>
            <person name="Li H.-S."/>
            <person name="Huang Y.-H."/>
            <person name="Pang H."/>
        </authorList>
    </citation>
    <scope>NUCLEOTIDE SEQUENCE [LARGE SCALE GENOMIC DNA]</scope>
    <source>
        <strain evidence="1">SYSU_2023b</strain>
        <tissue evidence="1">Whole body</tissue>
    </source>
</reference>
<organism evidence="1 2">
    <name type="scientific">Henosepilachna vigintioctopunctata</name>
    <dbReference type="NCBI Taxonomy" id="420089"/>
    <lineage>
        <taxon>Eukaryota</taxon>
        <taxon>Metazoa</taxon>
        <taxon>Ecdysozoa</taxon>
        <taxon>Arthropoda</taxon>
        <taxon>Hexapoda</taxon>
        <taxon>Insecta</taxon>
        <taxon>Pterygota</taxon>
        <taxon>Neoptera</taxon>
        <taxon>Endopterygota</taxon>
        <taxon>Coleoptera</taxon>
        <taxon>Polyphaga</taxon>
        <taxon>Cucujiformia</taxon>
        <taxon>Coccinelloidea</taxon>
        <taxon>Coccinellidae</taxon>
        <taxon>Epilachninae</taxon>
        <taxon>Epilachnini</taxon>
        <taxon>Henosepilachna</taxon>
    </lineage>
</organism>
<dbReference type="Proteomes" id="UP001431783">
    <property type="component" value="Unassembled WGS sequence"/>
</dbReference>
<proteinExistence type="predicted"/>
<protein>
    <submittedName>
        <fullName evidence="1">Uncharacterized protein</fullName>
    </submittedName>
</protein>
<sequence>MFTDDDFVAAKILNNSELIIVSVEGQPNIDNKTTKAQVISLVPDLTESLRKISYRFRRGTNESIEKSMNEKELGISREHATFLTSTPNKDALLEKEEKRAIWQKNENKDSKASIGISKRPAECTIRKVKRRIIINLRQTLLLIVLIYAMKMKTLMSKKTRTLWGVGLMLSARVLRLPKTIFVICAANPRPVLPTCRPELPTIPGNTG</sequence>
<dbReference type="EMBL" id="JARQZJ010000097">
    <property type="protein sequence ID" value="KAK9885898.1"/>
    <property type="molecule type" value="Genomic_DNA"/>
</dbReference>
<name>A0AAW1UXT9_9CUCU</name>
<accession>A0AAW1UXT9</accession>